<accession>A0A401VUY5</accession>
<name>A0A401VUY5_STREY</name>
<evidence type="ECO:0000256" key="1">
    <source>
        <dbReference type="SAM" id="MobiDB-lite"/>
    </source>
</evidence>
<evidence type="ECO:0000313" key="2">
    <source>
        <dbReference type="EMBL" id="GCD40851.1"/>
    </source>
</evidence>
<organism evidence="2 3">
    <name type="scientific">Streptomyces paromomycinus</name>
    <name type="common">Streptomyces rimosus subsp. paromomycinus</name>
    <dbReference type="NCBI Taxonomy" id="92743"/>
    <lineage>
        <taxon>Bacteria</taxon>
        <taxon>Bacillati</taxon>
        <taxon>Actinomycetota</taxon>
        <taxon>Actinomycetes</taxon>
        <taxon>Kitasatosporales</taxon>
        <taxon>Streptomycetaceae</taxon>
        <taxon>Streptomyces</taxon>
    </lineage>
</organism>
<dbReference type="AlphaFoldDB" id="A0A401VUY5"/>
<feature type="compositionally biased region" description="Basic and acidic residues" evidence="1">
    <location>
        <begin position="177"/>
        <end position="189"/>
    </location>
</feature>
<protein>
    <submittedName>
        <fullName evidence="2">Uncharacterized protein</fullName>
    </submittedName>
</protein>
<evidence type="ECO:0000313" key="3">
    <source>
        <dbReference type="Proteomes" id="UP000286746"/>
    </source>
</evidence>
<feature type="compositionally biased region" description="Basic and acidic residues" evidence="1">
    <location>
        <begin position="119"/>
        <end position="130"/>
    </location>
</feature>
<dbReference type="EMBL" id="BHZD01000001">
    <property type="protein sequence ID" value="GCD40851.1"/>
    <property type="molecule type" value="Genomic_DNA"/>
</dbReference>
<feature type="region of interest" description="Disordered" evidence="1">
    <location>
        <begin position="116"/>
        <end position="204"/>
    </location>
</feature>
<dbReference type="Proteomes" id="UP000286746">
    <property type="component" value="Unassembled WGS sequence"/>
</dbReference>
<proteinExistence type="predicted"/>
<reference evidence="2 3" key="1">
    <citation type="submission" date="2018-11" db="EMBL/GenBank/DDBJ databases">
        <title>Whole genome sequence of Streptomyces paromomycinus NBRC 15454(T).</title>
        <authorList>
            <person name="Komaki H."/>
            <person name="Tamura T."/>
        </authorList>
    </citation>
    <scope>NUCLEOTIDE SEQUENCE [LARGE SCALE GENOMIC DNA]</scope>
    <source>
        <strain evidence="2 3">NBRC 15454</strain>
    </source>
</reference>
<comment type="caution">
    <text evidence="2">The sequence shown here is derived from an EMBL/GenBank/DDBJ whole genome shotgun (WGS) entry which is preliminary data.</text>
</comment>
<keyword evidence="3" id="KW-1185">Reference proteome</keyword>
<feature type="compositionally biased region" description="Basic and acidic residues" evidence="1">
    <location>
        <begin position="147"/>
        <end position="168"/>
    </location>
</feature>
<sequence length="341" mass="36811">MGIRLFIEVLDHAPDSLTWRERHALSVLAECANDATRECWPGIEDDPQLVRRMRVTGRSGRYAVLRALREKKVLQTVVAGHRGQRAVYRIAELAPVAGAEPPDAWGAKACGDRASCGAERNREQPRKGPEPPDPPGEEVSRLWGHFGEGRVRDRPPKRPEISDARDEEASGNPGPKGAERVRQQRREGPDITDPFPSYVTSRPAGRTGLAYGIPEAARPLVEGLTAAGVTVRWPFRGDGWFPVLALISKTGIPAMVEHAVKAAARAPVDSARYFLPGWAELPPLPAGPHPAAPGTAAAPPPHCGALDCHPETRLREVQTDDGLPVLTPCPLCHPCAQGAQS</sequence>
<gene>
    <name evidence="2" type="ORF">GKJPGBOP_00504</name>
</gene>